<evidence type="ECO:0000256" key="3">
    <source>
        <dbReference type="ARBA" id="ARBA00007021"/>
    </source>
</evidence>
<dbReference type="GO" id="GO:0098609">
    <property type="term" value="P:cell-cell adhesion"/>
    <property type="evidence" value="ECO:0007669"/>
    <property type="project" value="TreeGrafter"/>
</dbReference>
<dbReference type="InterPro" id="IPR008966">
    <property type="entry name" value="Adhesion_dom_sf"/>
</dbReference>
<keyword evidence="6" id="KW-0964">Secreted</keyword>
<dbReference type="Pfam" id="PF11766">
    <property type="entry name" value="Candida_ALS_N"/>
    <property type="match status" value="1"/>
</dbReference>
<evidence type="ECO:0000256" key="16">
    <source>
        <dbReference type="SAM" id="SignalP"/>
    </source>
</evidence>
<comment type="subcellular location">
    <subcellularLocation>
        <location evidence="2">Cell membrane</location>
        <topology evidence="2">Lipid-anchor</topology>
        <topology evidence="2">GPI-anchor</topology>
    </subcellularLocation>
    <subcellularLocation>
        <location evidence="1">Secreted</location>
        <location evidence="1">Cell wall</location>
    </subcellularLocation>
</comment>
<dbReference type="Gene3D" id="2.60.40.2430">
    <property type="entry name" value="Agglutinin-like protein, N-terminal domain, N2 subdomain"/>
    <property type="match status" value="1"/>
</dbReference>
<dbReference type="InterPro" id="IPR033504">
    <property type="entry name" value="ALS"/>
</dbReference>
<keyword evidence="5" id="KW-0134">Cell wall</keyword>
<keyword evidence="4" id="KW-1003">Cell membrane</keyword>
<dbReference type="PANTHER" id="PTHR33793">
    <property type="entry name" value="ALPHA-AGGLUTININ"/>
    <property type="match status" value="1"/>
</dbReference>
<evidence type="ECO:0000256" key="13">
    <source>
        <dbReference type="ARBA" id="ARBA00023157"/>
    </source>
</evidence>
<protein>
    <submittedName>
        <fullName evidence="18">Agglutinin-like protein 1</fullName>
    </submittedName>
</protein>
<evidence type="ECO:0000256" key="2">
    <source>
        <dbReference type="ARBA" id="ARBA00004609"/>
    </source>
</evidence>
<evidence type="ECO:0000256" key="6">
    <source>
        <dbReference type="ARBA" id="ARBA00022525"/>
    </source>
</evidence>
<keyword evidence="9" id="KW-0677">Repeat</keyword>
<dbReference type="SMART" id="SM01056">
    <property type="entry name" value="Candida_ALS_N"/>
    <property type="match status" value="1"/>
</dbReference>
<dbReference type="KEGG" id="pic:PICST_4391"/>
<dbReference type="GO" id="GO:0030448">
    <property type="term" value="P:hyphal growth"/>
    <property type="evidence" value="ECO:0007669"/>
    <property type="project" value="TreeGrafter"/>
</dbReference>
<dbReference type="OrthoDB" id="3981162at2759"/>
<keyword evidence="11" id="KW-0843">Virulence</keyword>
<feature type="signal peptide" evidence="16">
    <location>
        <begin position="1"/>
        <end position="17"/>
    </location>
</feature>
<keyword evidence="19" id="KW-1185">Reference proteome</keyword>
<evidence type="ECO:0000256" key="8">
    <source>
        <dbReference type="ARBA" id="ARBA00022729"/>
    </source>
</evidence>
<keyword evidence="10" id="KW-0130">Cell adhesion</keyword>
<keyword evidence="8 16" id="KW-0732">Signal</keyword>
<evidence type="ECO:0000256" key="9">
    <source>
        <dbReference type="ARBA" id="ARBA00022737"/>
    </source>
</evidence>
<evidence type="ECO:0000313" key="19">
    <source>
        <dbReference type="Proteomes" id="UP000002258"/>
    </source>
</evidence>
<evidence type="ECO:0000313" key="18">
    <source>
        <dbReference type="EMBL" id="ABN64794.2"/>
    </source>
</evidence>
<dbReference type="GO" id="GO:0098552">
    <property type="term" value="C:side of membrane"/>
    <property type="evidence" value="ECO:0007669"/>
    <property type="project" value="UniProtKB-KW"/>
</dbReference>
<sequence>VMLRTIIFLFFYSIVRAAEITGVFTSFDSLVFQNGGTYPYEAPANPSWIATLSWAMDGNVVAPGDTFTLHMPCTFKLTTDNTIILGAEGTTYATCSHFSGEIIVPYSELYCTITDSLLPGMTVEGSTYFPVVFNTGGSALASDLEDSTCFTNGENTVSFYDGDTQLSTSVVFEAGPPSANINPDIVIFRARVLPQLNSSQHYAAIGWCPNGYTSGTLGFTFTGGTLDCDSVHASITNQLNDFHYPTNADPNFSYTFTCSPTSYQINFENIPAGYRPFIDGLTRPSGPALSVFYTNRYLCADETTFRQQNLNVNWGEYADGPTSGNGNVIVVTTSTYSGSHTQISTATGESTNTIIVYVPTPTVTITETWTGRETSTTTVFPTSEGGTVIVIIDLPTDPPPNPTTTITSVWTGTDTTTVTVTDTEGGTDTVIVQVPANPTTTITSVWTGTDTTTITVTDTEGGTDTVIVQVP</sequence>
<evidence type="ECO:0000256" key="15">
    <source>
        <dbReference type="ARBA" id="ARBA00023288"/>
    </source>
</evidence>
<evidence type="ECO:0000256" key="1">
    <source>
        <dbReference type="ARBA" id="ARBA00004191"/>
    </source>
</evidence>
<reference evidence="18 19" key="1">
    <citation type="journal article" date="2007" name="Nat. Biotechnol.">
        <title>Genome sequence of the lignocellulose-bioconverting and xylose-fermenting yeast Pichia stipitis.</title>
        <authorList>
            <person name="Jeffries T.W."/>
            <person name="Grigoriev I.V."/>
            <person name="Grimwood J."/>
            <person name="Laplaza J.M."/>
            <person name="Aerts A."/>
            <person name="Salamov A."/>
            <person name="Schmutz J."/>
            <person name="Lindquist E."/>
            <person name="Dehal P."/>
            <person name="Shapiro H."/>
            <person name="Jin Y.S."/>
            <person name="Passoth V."/>
            <person name="Richardson P.M."/>
        </authorList>
    </citation>
    <scope>NUCLEOTIDE SEQUENCE [LARGE SCALE GENOMIC DNA]</scope>
    <source>
        <strain evidence="19">ATCC 58785 / CBS 6054 / NBRC 10063 / NRRL Y-11545</strain>
    </source>
</reference>
<dbReference type="AlphaFoldDB" id="A3LN42"/>
<comment type="similarity">
    <text evidence="3">Belongs to the ALS family.</text>
</comment>
<feature type="non-terminal residue" evidence="18">
    <location>
        <position position="1"/>
    </location>
</feature>
<feature type="chain" id="PRO_5002654829" evidence="16">
    <location>
        <begin position="18"/>
        <end position="471"/>
    </location>
</feature>
<evidence type="ECO:0000259" key="17">
    <source>
        <dbReference type="SMART" id="SM01056"/>
    </source>
</evidence>
<proteinExistence type="inferred from homology"/>
<dbReference type="GeneID" id="4836912"/>
<dbReference type="eggNOG" id="ENOG502RGCG">
    <property type="taxonomic scope" value="Eukaryota"/>
</dbReference>
<evidence type="ECO:0000256" key="14">
    <source>
        <dbReference type="ARBA" id="ARBA00023180"/>
    </source>
</evidence>
<evidence type="ECO:0000256" key="10">
    <source>
        <dbReference type="ARBA" id="ARBA00022889"/>
    </source>
</evidence>
<dbReference type="GO" id="GO:0030446">
    <property type="term" value="C:hyphal cell wall"/>
    <property type="evidence" value="ECO:0007669"/>
    <property type="project" value="TreeGrafter"/>
</dbReference>
<keyword evidence="13" id="KW-1015">Disulfide bond</keyword>
<dbReference type="STRING" id="322104.A3LN42"/>
<keyword evidence="15" id="KW-0449">Lipoprotein</keyword>
<dbReference type="InterPro" id="IPR008440">
    <property type="entry name" value="Agglutinin-like_ALS_rpt"/>
</dbReference>
<evidence type="ECO:0000256" key="4">
    <source>
        <dbReference type="ARBA" id="ARBA00022475"/>
    </source>
</evidence>
<dbReference type="GO" id="GO:0044403">
    <property type="term" value="P:biological process involved in symbiotic interaction"/>
    <property type="evidence" value="ECO:0007669"/>
    <property type="project" value="UniProtKB-ARBA"/>
</dbReference>
<dbReference type="PANTHER" id="PTHR33793:SF2">
    <property type="entry name" value="AGGLUTININ-LIKE PROTEIN 6"/>
    <property type="match status" value="1"/>
</dbReference>
<evidence type="ECO:0000256" key="11">
    <source>
        <dbReference type="ARBA" id="ARBA00023026"/>
    </source>
</evidence>
<dbReference type="GO" id="GO:1903561">
    <property type="term" value="C:extracellular vesicle"/>
    <property type="evidence" value="ECO:0007669"/>
    <property type="project" value="TreeGrafter"/>
</dbReference>
<gene>
    <name evidence="18" type="primary">ALS1</name>
    <name evidence="18" type="ORF">PICST_4391</name>
</gene>
<feature type="non-terminal residue" evidence="18">
    <location>
        <position position="471"/>
    </location>
</feature>
<dbReference type="Gene3D" id="2.60.40.1280">
    <property type="match status" value="1"/>
</dbReference>
<dbReference type="OMA" id="PYSTINC"/>
<dbReference type="Proteomes" id="UP000002258">
    <property type="component" value="Chromosome 2"/>
</dbReference>
<dbReference type="InterPro" id="IPR011252">
    <property type="entry name" value="Fibrogen-bd_dom1"/>
</dbReference>
<dbReference type="EMBL" id="CP000496">
    <property type="protein sequence ID" value="ABN64794.2"/>
    <property type="molecule type" value="Genomic_DNA"/>
</dbReference>
<feature type="domain" description="Agglutinin-like protein N-terminal" evidence="17">
    <location>
        <begin position="53"/>
        <end position="299"/>
    </location>
</feature>
<evidence type="ECO:0000256" key="5">
    <source>
        <dbReference type="ARBA" id="ARBA00022512"/>
    </source>
</evidence>
<dbReference type="GO" id="GO:0030445">
    <property type="term" value="C:yeast-form cell wall"/>
    <property type="evidence" value="ECO:0007669"/>
    <property type="project" value="TreeGrafter"/>
</dbReference>
<keyword evidence="12" id="KW-0472">Membrane</keyword>
<dbReference type="RefSeq" id="XP_001382823.2">
    <property type="nucleotide sequence ID" value="XM_001382786.1"/>
</dbReference>
<dbReference type="InParanoid" id="A3LN42"/>
<dbReference type="GO" id="GO:0009986">
    <property type="term" value="C:cell surface"/>
    <property type="evidence" value="ECO:0007669"/>
    <property type="project" value="TreeGrafter"/>
</dbReference>
<dbReference type="GO" id="GO:0005886">
    <property type="term" value="C:plasma membrane"/>
    <property type="evidence" value="ECO:0007669"/>
    <property type="project" value="UniProtKB-SubCell"/>
</dbReference>
<keyword evidence="7" id="KW-0336">GPI-anchor</keyword>
<evidence type="ECO:0000256" key="12">
    <source>
        <dbReference type="ARBA" id="ARBA00023136"/>
    </source>
</evidence>
<accession>A3LN42</accession>
<dbReference type="InterPro" id="IPR024672">
    <property type="entry name" value="Agglutinin-like_N"/>
</dbReference>
<keyword evidence="14" id="KW-0325">Glycoprotein</keyword>
<dbReference type="SUPFAM" id="SSF49401">
    <property type="entry name" value="Bacterial adhesins"/>
    <property type="match status" value="1"/>
</dbReference>
<dbReference type="HOGENOM" id="CLU_031316_2_0_1"/>
<organism evidence="18 19">
    <name type="scientific">Scheffersomyces stipitis (strain ATCC 58785 / CBS 6054 / NBRC 10063 / NRRL Y-11545)</name>
    <name type="common">Yeast</name>
    <name type="synonym">Pichia stipitis</name>
    <dbReference type="NCBI Taxonomy" id="322104"/>
    <lineage>
        <taxon>Eukaryota</taxon>
        <taxon>Fungi</taxon>
        <taxon>Dikarya</taxon>
        <taxon>Ascomycota</taxon>
        <taxon>Saccharomycotina</taxon>
        <taxon>Pichiomycetes</taxon>
        <taxon>Debaryomycetaceae</taxon>
        <taxon>Scheffersomyces</taxon>
    </lineage>
</organism>
<evidence type="ECO:0000256" key="7">
    <source>
        <dbReference type="ARBA" id="ARBA00022622"/>
    </source>
</evidence>
<dbReference type="Pfam" id="PF05792">
    <property type="entry name" value="Candida_ALS"/>
    <property type="match status" value="4"/>
</dbReference>
<dbReference type="InterPro" id="IPR043063">
    <property type="entry name" value="Agglutinin-like_N_N2"/>
</dbReference>
<name>A3LN42_PICST</name>